<name>A0AAV4UVD5_CAEEX</name>
<evidence type="ECO:0000313" key="1">
    <source>
        <dbReference type="EMBL" id="GIY61696.1"/>
    </source>
</evidence>
<evidence type="ECO:0000313" key="2">
    <source>
        <dbReference type="Proteomes" id="UP001054945"/>
    </source>
</evidence>
<keyword evidence="2" id="KW-1185">Reference proteome</keyword>
<sequence>MSREPSITRSTHGSYVQLNTFDEKEKAFVQNSSSSPPTLPYQRFKVSQYTVAENIRYNIIYLSNDSMSRKRSSFSS</sequence>
<proteinExistence type="predicted"/>
<organism evidence="1 2">
    <name type="scientific">Caerostris extrusa</name>
    <name type="common">Bark spider</name>
    <name type="synonym">Caerostris bankana</name>
    <dbReference type="NCBI Taxonomy" id="172846"/>
    <lineage>
        <taxon>Eukaryota</taxon>
        <taxon>Metazoa</taxon>
        <taxon>Ecdysozoa</taxon>
        <taxon>Arthropoda</taxon>
        <taxon>Chelicerata</taxon>
        <taxon>Arachnida</taxon>
        <taxon>Araneae</taxon>
        <taxon>Araneomorphae</taxon>
        <taxon>Entelegynae</taxon>
        <taxon>Araneoidea</taxon>
        <taxon>Araneidae</taxon>
        <taxon>Caerostris</taxon>
    </lineage>
</organism>
<protein>
    <submittedName>
        <fullName evidence="1">Uncharacterized protein</fullName>
    </submittedName>
</protein>
<dbReference type="AlphaFoldDB" id="A0AAV4UVD5"/>
<dbReference type="Proteomes" id="UP001054945">
    <property type="component" value="Unassembled WGS sequence"/>
</dbReference>
<comment type="caution">
    <text evidence="1">The sequence shown here is derived from an EMBL/GenBank/DDBJ whole genome shotgun (WGS) entry which is preliminary data.</text>
</comment>
<accession>A0AAV4UVD5</accession>
<dbReference type="EMBL" id="BPLR01013502">
    <property type="protein sequence ID" value="GIY61696.1"/>
    <property type="molecule type" value="Genomic_DNA"/>
</dbReference>
<gene>
    <name evidence="1" type="ORF">CEXT_95451</name>
</gene>
<reference evidence="1 2" key="1">
    <citation type="submission" date="2021-06" db="EMBL/GenBank/DDBJ databases">
        <title>Caerostris extrusa draft genome.</title>
        <authorList>
            <person name="Kono N."/>
            <person name="Arakawa K."/>
        </authorList>
    </citation>
    <scope>NUCLEOTIDE SEQUENCE [LARGE SCALE GENOMIC DNA]</scope>
</reference>